<accession>E6NAV4</accession>
<name>E6NAV4_CALS0</name>
<proteinExistence type="predicted"/>
<gene>
    <name evidence="1" type="ORF">HGMM_F15C04C09</name>
</gene>
<organism evidence="1">
    <name type="scientific">Caldiarchaeum subterraneum</name>
    <dbReference type="NCBI Taxonomy" id="311458"/>
    <lineage>
        <taxon>Archaea</taxon>
        <taxon>Nitrososphaerota</taxon>
        <taxon>Candidatus Caldarchaeales</taxon>
        <taxon>Candidatus Caldarchaeaceae</taxon>
        <taxon>Candidatus Caldarchaeum</taxon>
    </lineage>
</organism>
<reference evidence="1" key="2">
    <citation type="journal article" date="2011" name="Nucleic Acids Res.">
        <title>Insights into the evolution of Archaea and eukaryotic protein modifier systems revealed by the genome of a novel archaeal group.</title>
        <authorList>
            <person name="Nunoura T."/>
            <person name="Takaki Y."/>
            <person name="Kakuta J."/>
            <person name="Nishi S."/>
            <person name="Sugahara J."/>
            <person name="Kazama H."/>
            <person name="Chee G."/>
            <person name="Hattori M."/>
            <person name="Kanai A."/>
            <person name="Atomi H."/>
            <person name="Takai K."/>
            <person name="Takami H."/>
        </authorList>
    </citation>
    <scope>NUCLEOTIDE SEQUENCE</scope>
</reference>
<dbReference type="AlphaFoldDB" id="E6NAV4"/>
<evidence type="ECO:0000313" key="1">
    <source>
        <dbReference type="EMBL" id="BAJ49460.1"/>
    </source>
</evidence>
<sequence length="86" mass="9665">MNTFSTLSDHTTGSFVYRYRLIIAGDNISSPVMLKTLSSKFLSLTVDQPNPSACISPYHISTVETIFWSQSRSIYSLLFMNTSHLP</sequence>
<dbReference type="EMBL" id="AP011894">
    <property type="protein sequence ID" value="BAJ49460.1"/>
    <property type="molecule type" value="Genomic_DNA"/>
</dbReference>
<reference evidence="1" key="1">
    <citation type="journal article" date="2005" name="Environ. Microbiol.">
        <title>Genetic and functional properties of uncultivated thermophilic crenarchaeotes from a subsurface gold mine as revealed by analysis of genome fragments.</title>
        <authorList>
            <person name="Nunoura T."/>
            <person name="Hirayama H."/>
            <person name="Takami H."/>
            <person name="Oida H."/>
            <person name="Nishi S."/>
            <person name="Shimamura S."/>
            <person name="Suzuki Y."/>
            <person name="Inagaki F."/>
            <person name="Takai K."/>
            <person name="Nealson K.H."/>
            <person name="Horikoshi K."/>
        </authorList>
    </citation>
    <scope>NUCLEOTIDE SEQUENCE</scope>
</reference>
<protein>
    <submittedName>
        <fullName evidence="1">Uncharacterized protein</fullName>
    </submittedName>
</protein>